<evidence type="ECO:0000313" key="1">
    <source>
        <dbReference type="EMBL" id="WYW19636.1"/>
    </source>
</evidence>
<dbReference type="EMBL" id="CP150484">
    <property type="protein sequence ID" value="WYW19636.1"/>
    <property type="molecule type" value="Genomic_DNA"/>
</dbReference>
<sequence>MKSKLIDLAVFTGTLLGSGFLLVSGAPPRETPPEDLSTHQWLSGREPLQIELNNTLVEARQLVTPFTRATTICQKLERVSRQLLHGRRAPSPQLGTAANIGIAQFAQAAQACLAGELPLMRRHIDAGTTLRADAQNTLDQILHGGLSGH</sequence>
<name>A0ACD5BJU4_9PSEU</name>
<evidence type="ECO:0000313" key="2">
    <source>
        <dbReference type="Proteomes" id="UP001456344"/>
    </source>
</evidence>
<organism evidence="1 2">
    <name type="scientific">Amycolatopsis coloradensis</name>
    <dbReference type="NCBI Taxonomy" id="76021"/>
    <lineage>
        <taxon>Bacteria</taxon>
        <taxon>Bacillati</taxon>
        <taxon>Actinomycetota</taxon>
        <taxon>Actinomycetes</taxon>
        <taxon>Pseudonocardiales</taxon>
        <taxon>Pseudonocardiaceae</taxon>
        <taxon>Amycolatopsis</taxon>
    </lineage>
</organism>
<protein>
    <submittedName>
        <fullName evidence="1">Uncharacterized protein</fullName>
    </submittedName>
</protein>
<proteinExistence type="predicted"/>
<gene>
    <name evidence="1" type="ORF">LCL61_29235</name>
</gene>
<keyword evidence="2" id="KW-1185">Reference proteome</keyword>
<dbReference type="Proteomes" id="UP001456344">
    <property type="component" value="Chromosome"/>
</dbReference>
<reference evidence="1" key="1">
    <citation type="submission" date="2023-10" db="EMBL/GenBank/DDBJ databases">
        <title>Whole genome sequencing of actinobacterial strain Amycolatopsis sp. (BCA-696) identifies the underlying plant growth-promoting genes.</title>
        <authorList>
            <person name="Gandham P."/>
            <person name="Vadla N."/>
            <person name="Saji A."/>
            <person name="Srinivas V."/>
            <person name="Ruperao P."/>
            <person name="Selvanayagam S."/>
            <person name="Saxena R.K."/>
            <person name="Rathore A."/>
            <person name="Gopalakrishnan S."/>
            <person name="Thakur V."/>
        </authorList>
    </citation>
    <scope>NUCLEOTIDE SEQUENCE</scope>
    <source>
        <strain evidence="1">BCA-696</strain>
    </source>
</reference>
<accession>A0ACD5BJU4</accession>